<evidence type="ECO:0000256" key="4">
    <source>
        <dbReference type="ARBA" id="ARBA00022989"/>
    </source>
</evidence>
<proteinExistence type="inferred from homology"/>
<dbReference type="FunCoup" id="A0A507B5E1">
    <property type="interactions" value="5"/>
</dbReference>
<protein>
    <recommendedName>
        <fullName evidence="9">Integral membrane protein</fullName>
    </recommendedName>
</protein>
<keyword evidence="3 6" id="KW-0812">Transmembrane</keyword>
<evidence type="ECO:0000313" key="7">
    <source>
        <dbReference type="EMBL" id="TPX12068.1"/>
    </source>
</evidence>
<dbReference type="InterPro" id="IPR019334">
    <property type="entry name" value="TMEM170A/B/YPR153W-like"/>
</dbReference>
<name>A0A507B5E1_9PEZI</name>
<evidence type="ECO:0000256" key="2">
    <source>
        <dbReference type="ARBA" id="ARBA00006325"/>
    </source>
</evidence>
<dbReference type="AlphaFoldDB" id="A0A507B5E1"/>
<evidence type="ECO:0000256" key="5">
    <source>
        <dbReference type="ARBA" id="ARBA00023136"/>
    </source>
</evidence>
<evidence type="ECO:0008006" key="9">
    <source>
        <dbReference type="Google" id="ProtNLM"/>
    </source>
</evidence>
<reference evidence="7 8" key="1">
    <citation type="submission" date="2019-06" db="EMBL/GenBank/DDBJ databases">
        <title>Draft genome sequence of the filamentous fungus Phialemoniopsis curvata isolated from diesel fuel.</title>
        <authorList>
            <person name="Varaljay V.A."/>
            <person name="Lyon W.J."/>
            <person name="Crouch A.L."/>
            <person name="Drake C.E."/>
            <person name="Hollomon J.M."/>
            <person name="Nadeau L.J."/>
            <person name="Nunn H.S."/>
            <person name="Stevenson B.S."/>
            <person name="Bojanowski C.L."/>
            <person name="Crookes-Goodson W.J."/>
        </authorList>
    </citation>
    <scope>NUCLEOTIDE SEQUENCE [LARGE SCALE GENOMIC DNA]</scope>
    <source>
        <strain evidence="7 8">D216</strain>
    </source>
</reference>
<comment type="caution">
    <text evidence="7">The sequence shown here is derived from an EMBL/GenBank/DDBJ whole genome shotgun (WGS) entry which is preliminary data.</text>
</comment>
<comment type="subcellular location">
    <subcellularLocation>
        <location evidence="1">Membrane</location>
        <topology evidence="1">Multi-pass membrane protein</topology>
    </subcellularLocation>
</comment>
<evidence type="ECO:0000256" key="3">
    <source>
        <dbReference type="ARBA" id="ARBA00022692"/>
    </source>
</evidence>
<evidence type="ECO:0000256" key="6">
    <source>
        <dbReference type="SAM" id="Phobius"/>
    </source>
</evidence>
<feature type="transmembrane region" description="Helical" evidence="6">
    <location>
        <begin position="39"/>
        <end position="63"/>
    </location>
</feature>
<dbReference type="InParanoid" id="A0A507B5E1"/>
<dbReference type="RefSeq" id="XP_030993779.1">
    <property type="nucleotide sequence ID" value="XM_031141898.1"/>
</dbReference>
<keyword evidence="4 6" id="KW-1133">Transmembrane helix</keyword>
<comment type="similarity">
    <text evidence="2">Belongs to the TMEM170 family.</text>
</comment>
<dbReference type="GO" id="GO:0016020">
    <property type="term" value="C:membrane"/>
    <property type="evidence" value="ECO:0007669"/>
    <property type="project" value="UniProtKB-SubCell"/>
</dbReference>
<dbReference type="EMBL" id="SKBQ01000043">
    <property type="protein sequence ID" value="TPX12068.1"/>
    <property type="molecule type" value="Genomic_DNA"/>
</dbReference>
<sequence length="102" mass="11341">MSRIVGYPPADYVTPPFPALYWPPQTQQLDGSLYYLSDIWRFTLLWTITIFAIVHLICASVALAMQIGNKQTNWLYMGSVPIIYCIVAGVEALFAGSIVGLV</sequence>
<dbReference type="STRING" id="1093900.A0A507B5E1"/>
<feature type="transmembrane region" description="Helical" evidence="6">
    <location>
        <begin position="75"/>
        <end position="99"/>
    </location>
</feature>
<dbReference type="PANTHER" id="PTHR22779:SF6">
    <property type="entry name" value="SD17342P"/>
    <property type="match status" value="1"/>
</dbReference>
<gene>
    <name evidence="7" type="ORF">E0L32_007183</name>
</gene>
<evidence type="ECO:0000313" key="8">
    <source>
        <dbReference type="Proteomes" id="UP000319257"/>
    </source>
</evidence>
<dbReference type="PANTHER" id="PTHR22779">
    <property type="entry name" value="SD17342P"/>
    <property type="match status" value="1"/>
</dbReference>
<keyword evidence="8" id="KW-1185">Reference proteome</keyword>
<evidence type="ECO:0000256" key="1">
    <source>
        <dbReference type="ARBA" id="ARBA00004141"/>
    </source>
</evidence>
<dbReference type="OrthoDB" id="2131401at2759"/>
<organism evidence="7 8">
    <name type="scientific">Thyridium curvatum</name>
    <dbReference type="NCBI Taxonomy" id="1093900"/>
    <lineage>
        <taxon>Eukaryota</taxon>
        <taxon>Fungi</taxon>
        <taxon>Dikarya</taxon>
        <taxon>Ascomycota</taxon>
        <taxon>Pezizomycotina</taxon>
        <taxon>Sordariomycetes</taxon>
        <taxon>Sordariomycetidae</taxon>
        <taxon>Thyridiales</taxon>
        <taxon>Thyridiaceae</taxon>
        <taxon>Thyridium</taxon>
    </lineage>
</organism>
<dbReference type="Pfam" id="PF10190">
    <property type="entry name" value="Tmemb_170"/>
    <property type="match status" value="1"/>
</dbReference>
<dbReference type="GeneID" id="41974630"/>
<accession>A0A507B5E1</accession>
<keyword evidence="5 6" id="KW-0472">Membrane</keyword>
<dbReference type="Proteomes" id="UP000319257">
    <property type="component" value="Unassembled WGS sequence"/>
</dbReference>